<dbReference type="AlphaFoldDB" id="A0AAW5JNG7"/>
<accession>A0AAW5JNG7</accession>
<dbReference type="Proteomes" id="UP001204562">
    <property type="component" value="Unassembled WGS sequence"/>
</dbReference>
<organism evidence="1 2">
    <name type="scientific">Intestinimonas massiliensis</name>
    <name type="common">ex Afouda et al. 2020</name>
    <dbReference type="NCBI Taxonomy" id="1673721"/>
    <lineage>
        <taxon>Bacteria</taxon>
        <taxon>Bacillati</taxon>
        <taxon>Bacillota</taxon>
        <taxon>Clostridia</taxon>
        <taxon>Eubacteriales</taxon>
        <taxon>Intestinimonas</taxon>
    </lineage>
</organism>
<reference evidence="1" key="1">
    <citation type="submission" date="2022-06" db="EMBL/GenBank/DDBJ databases">
        <title>Isolation of gut microbiota from human fecal samples.</title>
        <authorList>
            <person name="Pamer E.G."/>
            <person name="Barat B."/>
            <person name="Waligurski E."/>
            <person name="Medina S."/>
            <person name="Paddock L."/>
            <person name="Mostad J."/>
        </authorList>
    </citation>
    <scope>NUCLEOTIDE SEQUENCE</scope>
    <source>
        <strain evidence="1">DFI.9.91</strain>
    </source>
</reference>
<evidence type="ECO:0000313" key="1">
    <source>
        <dbReference type="EMBL" id="MCQ4771686.1"/>
    </source>
</evidence>
<dbReference type="RefSeq" id="WP_256304786.1">
    <property type="nucleotide sequence ID" value="NZ_JANFYS010000042.1"/>
</dbReference>
<protein>
    <submittedName>
        <fullName evidence="1">Uncharacterized protein</fullName>
    </submittedName>
</protein>
<dbReference type="EMBL" id="JANFYS010000042">
    <property type="protein sequence ID" value="MCQ4771686.1"/>
    <property type="molecule type" value="Genomic_DNA"/>
</dbReference>
<proteinExistence type="predicted"/>
<evidence type="ECO:0000313" key="2">
    <source>
        <dbReference type="Proteomes" id="UP001204562"/>
    </source>
</evidence>
<sequence length="106" mass="11940">MALPPCFVFVLDKTLLDGLHALDYLNPLREQAYLTLNTSEGINPERVTCPENLRAEPESNQAMELVMGLFYTAIDLDSPEERWVLYNMASRLDEKHGLTAAGTLQK</sequence>
<comment type="caution">
    <text evidence="1">The sequence shown here is derived from an EMBL/GenBank/DDBJ whole genome shotgun (WGS) entry which is preliminary data.</text>
</comment>
<name>A0AAW5JNG7_9FIRM</name>
<gene>
    <name evidence="1" type="ORF">NE579_14670</name>
</gene>